<organism evidence="2 3">
    <name type="scientific">Panicum virgatum</name>
    <name type="common">Blackwell switchgrass</name>
    <dbReference type="NCBI Taxonomy" id="38727"/>
    <lineage>
        <taxon>Eukaryota</taxon>
        <taxon>Viridiplantae</taxon>
        <taxon>Streptophyta</taxon>
        <taxon>Embryophyta</taxon>
        <taxon>Tracheophyta</taxon>
        <taxon>Spermatophyta</taxon>
        <taxon>Magnoliopsida</taxon>
        <taxon>Liliopsida</taxon>
        <taxon>Poales</taxon>
        <taxon>Poaceae</taxon>
        <taxon>PACMAD clade</taxon>
        <taxon>Panicoideae</taxon>
        <taxon>Panicodae</taxon>
        <taxon>Paniceae</taxon>
        <taxon>Panicinae</taxon>
        <taxon>Panicum</taxon>
        <taxon>Panicum sect. Hiantes</taxon>
    </lineage>
</organism>
<protein>
    <submittedName>
        <fullName evidence="2">Uncharacterized protein</fullName>
    </submittedName>
</protein>
<name>A0A8T0SU93_PANVG</name>
<evidence type="ECO:0000256" key="1">
    <source>
        <dbReference type="SAM" id="MobiDB-lite"/>
    </source>
</evidence>
<evidence type="ECO:0000313" key="3">
    <source>
        <dbReference type="Proteomes" id="UP000823388"/>
    </source>
</evidence>
<comment type="caution">
    <text evidence="2">The sequence shown here is derived from an EMBL/GenBank/DDBJ whole genome shotgun (WGS) entry which is preliminary data.</text>
</comment>
<proteinExistence type="predicted"/>
<evidence type="ECO:0000313" key="2">
    <source>
        <dbReference type="EMBL" id="KAG2600808.1"/>
    </source>
</evidence>
<dbReference type="AlphaFoldDB" id="A0A8T0SU93"/>
<feature type="compositionally biased region" description="Basic residues" evidence="1">
    <location>
        <begin position="118"/>
        <end position="129"/>
    </location>
</feature>
<gene>
    <name evidence="2" type="ORF">PVAP13_5KG544707</name>
</gene>
<feature type="region of interest" description="Disordered" evidence="1">
    <location>
        <begin position="98"/>
        <end position="129"/>
    </location>
</feature>
<dbReference type="EMBL" id="CM029045">
    <property type="protein sequence ID" value="KAG2600808.1"/>
    <property type="molecule type" value="Genomic_DNA"/>
</dbReference>
<sequence>MNLVDGVFLVGFRPRIDRLQLARRTRLPLTFGDSAGCLSAGSARLGPVTAEFSGRCWAAGSPGRAEPSPRPRFGWLVSASRRLSLLLRVTGRCSSSCGCVPPPHSPGKARNENILQRGRGHRHRRPPAE</sequence>
<accession>A0A8T0SU93</accession>
<keyword evidence="3" id="KW-1185">Reference proteome</keyword>
<dbReference type="Proteomes" id="UP000823388">
    <property type="component" value="Chromosome 5K"/>
</dbReference>
<reference evidence="2" key="1">
    <citation type="submission" date="2020-05" db="EMBL/GenBank/DDBJ databases">
        <title>WGS assembly of Panicum virgatum.</title>
        <authorList>
            <person name="Lovell J.T."/>
            <person name="Jenkins J."/>
            <person name="Shu S."/>
            <person name="Juenger T.E."/>
            <person name="Schmutz J."/>
        </authorList>
    </citation>
    <scope>NUCLEOTIDE SEQUENCE</scope>
    <source>
        <strain evidence="2">AP13</strain>
    </source>
</reference>